<reference evidence="1 2" key="1">
    <citation type="submission" date="2018-03" db="EMBL/GenBank/DDBJ databases">
        <authorList>
            <person name="Gully D."/>
        </authorList>
    </citation>
    <scope>NUCLEOTIDE SEQUENCE [LARGE SCALE GENOMIC DNA]</scope>
    <source>
        <strain evidence="1">ORS3257</strain>
    </source>
</reference>
<accession>A0A2U3Q052</accession>
<dbReference type="KEGG" id="bvz:BRAD3257_3777"/>
<name>A0A2U3Q052_9BRAD</name>
<evidence type="ECO:0000313" key="2">
    <source>
        <dbReference type="Proteomes" id="UP000246085"/>
    </source>
</evidence>
<dbReference type="Proteomes" id="UP000246085">
    <property type="component" value="Chromosome BRAD3257"/>
</dbReference>
<dbReference type="EMBL" id="LS398110">
    <property type="protein sequence ID" value="SPP94791.1"/>
    <property type="molecule type" value="Genomic_DNA"/>
</dbReference>
<dbReference type="AlphaFoldDB" id="A0A2U3Q052"/>
<gene>
    <name evidence="1" type="ORF">BRAD3257_3777</name>
</gene>
<sequence>MPIGRGQDQFGSRTRRAGVMEVIKGIIGAIESRAAPVEMFRRRRRCNRKVLGNRLFKDGIHILLEPVHLAFTWPRQAIILGTTARH</sequence>
<protein>
    <submittedName>
        <fullName evidence="1">Uncharacterized protein</fullName>
    </submittedName>
</protein>
<organism evidence="1 2">
    <name type="scientific">Bradyrhizobium vignae</name>
    <dbReference type="NCBI Taxonomy" id="1549949"/>
    <lineage>
        <taxon>Bacteria</taxon>
        <taxon>Pseudomonadati</taxon>
        <taxon>Pseudomonadota</taxon>
        <taxon>Alphaproteobacteria</taxon>
        <taxon>Hyphomicrobiales</taxon>
        <taxon>Nitrobacteraceae</taxon>
        <taxon>Bradyrhizobium</taxon>
    </lineage>
</organism>
<evidence type="ECO:0000313" key="1">
    <source>
        <dbReference type="EMBL" id="SPP94791.1"/>
    </source>
</evidence>
<proteinExistence type="predicted"/>